<dbReference type="Proteomes" id="UP001081283">
    <property type="component" value="Unassembled WGS sequence"/>
</dbReference>
<feature type="chain" id="PRO_5045330288" description="Beta/gamma crystallin 'Greek key' domain-containing protein" evidence="1">
    <location>
        <begin position="30"/>
        <end position="121"/>
    </location>
</feature>
<evidence type="ECO:0000256" key="1">
    <source>
        <dbReference type="SAM" id="SignalP"/>
    </source>
</evidence>
<dbReference type="EMBL" id="JAOVZQ010000001">
    <property type="protein sequence ID" value="MCY0094631.1"/>
    <property type="molecule type" value="Genomic_DNA"/>
</dbReference>
<comment type="caution">
    <text evidence="2">The sequence shown here is derived from an EMBL/GenBank/DDBJ whole genome shotgun (WGS) entry which is preliminary data.</text>
</comment>
<protein>
    <recommendedName>
        <fullName evidence="4">Beta/gamma crystallin 'Greek key' domain-containing protein</fullName>
    </recommendedName>
</protein>
<gene>
    <name evidence="2" type="ORF">OEG82_11410</name>
</gene>
<reference evidence="2" key="1">
    <citation type="submission" date="2022-10" db="EMBL/GenBank/DDBJ databases">
        <title>Hoeflea sp. J2-29, isolated from marine algae.</title>
        <authorList>
            <person name="Kristyanto S."/>
            <person name="Kim J.M."/>
            <person name="Jeon C.O."/>
        </authorList>
    </citation>
    <scope>NUCLEOTIDE SEQUENCE</scope>
    <source>
        <strain evidence="2">J2-29</strain>
    </source>
</reference>
<keyword evidence="1" id="KW-0732">Signal</keyword>
<proteinExistence type="predicted"/>
<sequence length="121" mass="13162">MPARLILNSMISMTAVMAGLMMVNGPAQAISRIETTGTDCHAIRGALIREGAAILRYTSKRGLPIYDRYVSSSRMCPGNSIGVWASVPARDTNSCRVIACDANASDDDDLMRFRPLLRITQ</sequence>
<evidence type="ECO:0000313" key="2">
    <source>
        <dbReference type="EMBL" id="MCY0094631.1"/>
    </source>
</evidence>
<organism evidence="2 3">
    <name type="scientific">Hoeflea ulvae</name>
    <dbReference type="NCBI Taxonomy" id="2983764"/>
    <lineage>
        <taxon>Bacteria</taxon>
        <taxon>Pseudomonadati</taxon>
        <taxon>Pseudomonadota</taxon>
        <taxon>Alphaproteobacteria</taxon>
        <taxon>Hyphomicrobiales</taxon>
        <taxon>Rhizobiaceae</taxon>
        <taxon>Hoeflea</taxon>
    </lineage>
</organism>
<feature type="signal peptide" evidence="1">
    <location>
        <begin position="1"/>
        <end position="29"/>
    </location>
</feature>
<accession>A0ABT3YFF1</accession>
<name>A0ABT3YFF1_9HYPH</name>
<keyword evidence="3" id="KW-1185">Reference proteome</keyword>
<dbReference type="RefSeq" id="WP_267612569.1">
    <property type="nucleotide sequence ID" value="NZ_JAOVZQ010000001.1"/>
</dbReference>
<evidence type="ECO:0000313" key="3">
    <source>
        <dbReference type="Proteomes" id="UP001081283"/>
    </source>
</evidence>
<evidence type="ECO:0008006" key="4">
    <source>
        <dbReference type="Google" id="ProtNLM"/>
    </source>
</evidence>